<keyword evidence="1" id="KW-0472">Membrane</keyword>
<evidence type="ECO:0000313" key="2">
    <source>
        <dbReference type="EMBL" id="KJH44603.1"/>
    </source>
</evidence>
<organism evidence="2 3">
    <name type="scientific">Dictyocaulus viviparus</name>
    <name type="common">Bovine lungworm</name>
    <dbReference type="NCBI Taxonomy" id="29172"/>
    <lineage>
        <taxon>Eukaryota</taxon>
        <taxon>Metazoa</taxon>
        <taxon>Ecdysozoa</taxon>
        <taxon>Nematoda</taxon>
        <taxon>Chromadorea</taxon>
        <taxon>Rhabditida</taxon>
        <taxon>Rhabditina</taxon>
        <taxon>Rhabditomorpha</taxon>
        <taxon>Strongyloidea</taxon>
        <taxon>Metastrongylidae</taxon>
        <taxon>Dictyocaulus</taxon>
    </lineage>
</organism>
<keyword evidence="3" id="KW-1185">Reference proteome</keyword>
<accession>A0A0D8XJ56</accession>
<name>A0A0D8XJ56_DICVI</name>
<dbReference type="Proteomes" id="UP000053766">
    <property type="component" value="Unassembled WGS sequence"/>
</dbReference>
<evidence type="ECO:0000313" key="3">
    <source>
        <dbReference type="Proteomes" id="UP000053766"/>
    </source>
</evidence>
<reference evidence="3" key="2">
    <citation type="journal article" date="2016" name="Sci. Rep.">
        <title>Dictyocaulus viviparus genome, variome and transcriptome elucidate lungworm biology and support future intervention.</title>
        <authorList>
            <person name="McNulty S.N."/>
            <person name="Strube C."/>
            <person name="Rosa B.A."/>
            <person name="Martin J.C."/>
            <person name="Tyagi R."/>
            <person name="Choi Y.J."/>
            <person name="Wang Q."/>
            <person name="Hallsworth Pepin K."/>
            <person name="Zhang X."/>
            <person name="Ozersky P."/>
            <person name="Wilson R.K."/>
            <person name="Sternberg P.W."/>
            <person name="Gasser R.B."/>
            <person name="Mitreva M."/>
        </authorList>
    </citation>
    <scope>NUCLEOTIDE SEQUENCE [LARGE SCALE GENOMIC DNA]</scope>
    <source>
        <strain evidence="3">HannoverDv2000</strain>
    </source>
</reference>
<protein>
    <submittedName>
        <fullName evidence="2">Uncharacterized protein</fullName>
    </submittedName>
</protein>
<dbReference type="AlphaFoldDB" id="A0A0D8XJ56"/>
<dbReference type="EMBL" id="KN716460">
    <property type="protein sequence ID" value="KJH44603.1"/>
    <property type="molecule type" value="Genomic_DNA"/>
</dbReference>
<feature type="transmembrane region" description="Helical" evidence="1">
    <location>
        <begin position="33"/>
        <end position="51"/>
    </location>
</feature>
<reference evidence="2 3" key="1">
    <citation type="submission" date="2013-11" db="EMBL/GenBank/DDBJ databases">
        <title>Draft genome of the bovine lungworm Dictyocaulus viviparus.</title>
        <authorList>
            <person name="Mitreva M."/>
        </authorList>
    </citation>
    <scope>NUCLEOTIDE SEQUENCE [LARGE SCALE GENOMIC DNA]</scope>
    <source>
        <strain evidence="2 3">HannoverDv2000</strain>
    </source>
</reference>
<evidence type="ECO:0000256" key="1">
    <source>
        <dbReference type="SAM" id="Phobius"/>
    </source>
</evidence>
<sequence>MKDKWEETKNEFGKKRAENRTSTVLRTIQIRMLTGYAVSVHVYAFLSYAWGSGQKWMKRRR</sequence>
<keyword evidence="1" id="KW-0812">Transmembrane</keyword>
<proteinExistence type="predicted"/>
<gene>
    <name evidence="2" type="ORF">DICVIV_09355</name>
</gene>
<keyword evidence="1" id="KW-1133">Transmembrane helix</keyword>